<gene>
    <name evidence="8" type="ORF">GLS40_11145</name>
</gene>
<dbReference type="SUPFAM" id="SSF53613">
    <property type="entry name" value="Ribokinase-like"/>
    <property type="match status" value="1"/>
</dbReference>
<evidence type="ECO:0000313" key="8">
    <source>
        <dbReference type="EMBL" id="MWB78584.1"/>
    </source>
</evidence>
<name>A0A844W742_9RHOB</name>
<feature type="domain" description="Carbohydrate kinase PfkB" evidence="7">
    <location>
        <begin position="2"/>
        <end position="307"/>
    </location>
</feature>
<evidence type="ECO:0000256" key="1">
    <source>
        <dbReference type="ARBA" id="ARBA00010688"/>
    </source>
</evidence>
<dbReference type="InterPro" id="IPR002173">
    <property type="entry name" value="Carboh/pur_kinase_PfkB_CS"/>
</dbReference>
<keyword evidence="3" id="KW-0547">Nucleotide-binding</keyword>
<organism evidence="8 9">
    <name type="scientific">Pseudooceanicola pacificus</name>
    <dbReference type="NCBI Taxonomy" id="2676438"/>
    <lineage>
        <taxon>Bacteria</taxon>
        <taxon>Pseudomonadati</taxon>
        <taxon>Pseudomonadota</taxon>
        <taxon>Alphaproteobacteria</taxon>
        <taxon>Rhodobacterales</taxon>
        <taxon>Paracoccaceae</taxon>
        <taxon>Pseudooceanicola</taxon>
    </lineage>
</organism>
<dbReference type="GO" id="GO:0008865">
    <property type="term" value="F:fructokinase activity"/>
    <property type="evidence" value="ECO:0007669"/>
    <property type="project" value="UniProtKB-ARBA"/>
</dbReference>
<dbReference type="Pfam" id="PF00294">
    <property type="entry name" value="PfkB"/>
    <property type="match status" value="1"/>
</dbReference>
<dbReference type="PANTHER" id="PTHR43085:SF1">
    <property type="entry name" value="PSEUDOURIDINE KINASE-RELATED"/>
    <property type="match status" value="1"/>
</dbReference>
<dbReference type="EMBL" id="WNXQ01000005">
    <property type="protein sequence ID" value="MWB78584.1"/>
    <property type="molecule type" value="Genomic_DNA"/>
</dbReference>
<evidence type="ECO:0000256" key="6">
    <source>
        <dbReference type="RuleBase" id="RU003704"/>
    </source>
</evidence>
<dbReference type="PROSITE" id="PS00584">
    <property type="entry name" value="PFKB_KINASES_2"/>
    <property type="match status" value="1"/>
</dbReference>
<dbReference type="RefSeq" id="WP_160382797.1">
    <property type="nucleotide sequence ID" value="NZ_WNXQ01000005.1"/>
</dbReference>
<evidence type="ECO:0000256" key="4">
    <source>
        <dbReference type="ARBA" id="ARBA00022777"/>
    </source>
</evidence>
<evidence type="ECO:0000256" key="2">
    <source>
        <dbReference type="ARBA" id="ARBA00022679"/>
    </source>
</evidence>
<keyword evidence="4 6" id="KW-0418">Kinase</keyword>
<sequence>MILCAGEALIDMIPATLADGEPAYLPKVGGASLNSAVALGRLGADVALCTGLSTDVFGRMIVDHAGASGVSVDLCDFSDRPTGLAIVTKRDGHATYGFYDAGSAMRELQPGDLRTGPVPPSAALFGGISLVPEPCGSVFEALCATLKAAGTLVMFDPNIRPAFVTDDAAYRARIARMFALADVVKISDEDLAWLTGAPADDSAAMDAAARALLDEGPVMVCVTRGAEGVTAWRAAGDLHVPATPVAVVDTVGAGDTFSAGMLAGLSRDDLLSREALIAASEPELAKALTLGVRAAAVCVARAGANPPWASELDG</sequence>
<dbReference type="GO" id="GO:0006000">
    <property type="term" value="P:fructose metabolic process"/>
    <property type="evidence" value="ECO:0007669"/>
    <property type="project" value="UniProtKB-ARBA"/>
</dbReference>
<keyword evidence="9" id="KW-1185">Reference proteome</keyword>
<proteinExistence type="inferred from homology"/>
<comment type="similarity">
    <text evidence="1 6">Belongs to the carbohydrate kinase PfkB family.</text>
</comment>
<accession>A0A844W742</accession>
<evidence type="ECO:0000256" key="3">
    <source>
        <dbReference type="ARBA" id="ARBA00022741"/>
    </source>
</evidence>
<reference evidence="8 9" key="1">
    <citation type="submission" date="2019-11" db="EMBL/GenBank/DDBJ databases">
        <title>Pseudooceanicola pacifica sp. nov., isolated from deep-sea sediment of the Pacific Ocean.</title>
        <authorList>
            <person name="Lyu L."/>
        </authorList>
    </citation>
    <scope>NUCLEOTIDE SEQUENCE [LARGE SCALE GENOMIC DNA]</scope>
    <source>
        <strain evidence="8 9">216_PA32_1</strain>
    </source>
</reference>
<protein>
    <submittedName>
        <fullName evidence="8">Carbohydrate kinase</fullName>
    </submittedName>
</protein>
<dbReference type="InterPro" id="IPR011611">
    <property type="entry name" value="PfkB_dom"/>
</dbReference>
<dbReference type="PANTHER" id="PTHR43085">
    <property type="entry name" value="HEXOKINASE FAMILY MEMBER"/>
    <property type="match status" value="1"/>
</dbReference>
<dbReference type="AlphaFoldDB" id="A0A844W742"/>
<keyword evidence="5" id="KW-0067">ATP-binding</keyword>
<evidence type="ECO:0000313" key="9">
    <source>
        <dbReference type="Proteomes" id="UP000443843"/>
    </source>
</evidence>
<dbReference type="InterPro" id="IPR002139">
    <property type="entry name" value="Ribo/fructo_kinase"/>
</dbReference>
<evidence type="ECO:0000259" key="7">
    <source>
        <dbReference type="Pfam" id="PF00294"/>
    </source>
</evidence>
<dbReference type="InterPro" id="IPR050306">
    <property type="entry name" value="PfkB_Carbo_kinase"/>
</dbReference>
<evidence type="ECO:0000256" key="5">
    <source>
        <dbReference type="ARBA" id="ARBA00022840"/>
    </source>
</evidence>
<keyword evidence="2 6" id="KW-0808">Transferase</keyword>
<dbReference type="Proteomes" id="UP000443843">
    <property type="component" value="Unassembled WGS sequence"/>
</dbReference>
<dbReference type="GO" id="GO:0005524">
    <property type="term" value="F:ATP binding"/>
    <property type="evidence" value="ECO:0007669"/>
    <property type="project" value="UniProtKB-KW"/>
</dbReference>
<dbReference type="CDD" id="cd01167">
    <property type="entry name" value="bac_FRK"/>
    <property type="match status" value="1"/>
</dbReference>
<dbReference type="InterPro" id="IPR029056">
    <property type="entry name" value="Ribokinase-like"/>
</dbReference>
<dbReference type="PRINTS" id="PR00990">
    <property type="entry name" value="RIBOKINASE"/>
</dbReference>
<comment type="caution">
    <text evidence="8">The sequence shown here is derived from an EMBL/GenBank/DDBJ whole genome shotgun (WGS) entry which is preliminary data.</text>
</comment>
<dbReference type="Gene3D" id="3.40.1190.20">
    <property type="match status" value="1"/>
</dbReference>